<feature type="signal peptide" evidence="1">
    <location>
        <begin position="1"/>
        <end position="21"/>
    </location>
</feature>
<dbReference type="RefSeq" id="WP_094412932.1">
    <property type="nucleotide sequence ID" value="NZ_NOXV01000201.1"/>
</dbReference>
<dbReference type="EMBL" id="NOXV01000201">
    <property type="protein sequence ID" value="OYQ41976.1"/>
    <property type="molecule type" value="Genomic_DNA"/>
</dbReference>
<evidence type="ECO:0000313" key="2">
    <source>
        <dbReference type="EMBL" id="OYQ41976.1"/>
    </source>
</evidence>
<dbReference type="AlphaFoldDB" id="A0A255ZKI1"/>
<dbReference type="OrthoDB" id="338827at2"/>
<sequence length="380" mass="43037">MKKNYAFIIFISVLCVFTILSCSDSEDGGYIPVVPVSPVTVDLTAVPYPKLSDYKFFEGQMKNLQPALDVLPYEPVSSLFSDYAHKKRFVWMPKGTRATYDADGKVLQLPTGAVLIKNFYYDNVQNVPQPGTSRIIETRLMIRKADGWIFADYVWNAEQTEAFYDMAGSYTTVTWKDEANITKTVQYRIPSGEQCFVCHKSSRLVNGAVVTESLPIGIKPQNLNFNYNYTDGPQNQLSKWIAQGYLQDNFAFPSTTNTAINYADASKPLELRARSYVDINCAHCHSADRHCDYRPMRYAFSETGVDITNMGVCVNTEDMQGFSPSLGKIVSGREPENSMMFFRINTTDETFRMPLHGRTLIHDEGINLIRDWINSLDSCE</sequence>
<gene>
    <name evidence="2" type="ORF">CHU92_04235</name>
</gene>
<comment type="caution">
    <text evidence="2">The sequence shown here is derived from an EMBL/GenBank/DDBJ whole genome shotgun (WGS) entry which is preliminary data.</text>
</comment>
<evidence type="ECO:0000256" key="1">
    <source>
        <dbReference type="SAM" id="SignalP"/>
    </source>
</evidence>
<feature type="chain" id="PRO_5012603817" description="Repeat protein (TIGR03806 family)" evidence="1">
    <location>
        <begin position="22"/>
        <end position="380"/>
    </location>
</feature>
<organism evidence="2 3">
    <name type="scientific">Flavobacterium cyanobacteriorum</name>
    <dbReference type="NCBI Taxonomy" id="2022802"/>
    <lineage>
        <taxon>Bacteria</taxon>
        <taxon>Pseudomonadati</taxon>
        <taxon>Bacteroidota</taxon>
        <taxon>Flavobacteriia</taxon>
        <taxon>Flavobacteriales</taxon>
        <taxon>Flavobacteriaceae</taxon>
        <taxon>Flavobacterium</taxon>
    </lineage>
</organism>
<accession>A0A255ZKI1</accession>
<name>A0A255ZKI1_9FLAO</name>
<dbReference type="PROSITE" id="PS51257">
    <property type="entry name" value="PROKAR_LIPOPROTEIN"/>
    <property type="match status" value="1"/>
</dbReference>
<proteinExistence type="predicted"/>
<protein>
    <recommendedName>
        <fullName evidence="4">Repeat protein (TIGR03806 family)</fullName>
    </recommendedName>
</protein>
<evidence type="ECO:0008006" key="4">
    <source>
        <dbReference type="Google" id="ProtNLM"/>
    </source>
</evidence>
<evidence type="ECO:0000313" key="3">
    <source>
        <dbReference type="Proteomes" id="UP000216605"/>
    </source>
</evidence>
<keyword evidence="3" id="KW-1185">Reference proteome</keyword>
<dbReference type="Proteomes" id="UP000216605">
    <property type="component" value="Unassembled WGS sequence"/>
</dbReference>
<keyword evidence="1" id="KW-0732">Signal</keyword>
<reference evidence="2 3" key="1">
    <citation type="submission" date="2017-07" db="EMBL/GenBank/DDBJ databases">
        <title>Flavobacterium cyanobacteriorum sp. nov., isolated from cyanobacterial aggregates in a eutrophic lake.</title>
        <authorList>
            <person name="Cai H."/>
        </authorList>
    </citation>
    <scope>NUCLEOTIDE SEQUENCE [LARGE SCALE GENOMIC DNA]</scope>
    <source>
        <strain evidence="2 3">TH021</strain>
    </source>
</reference>